<organism evidence="2 3">
    <name type="scientific">Acidovorax carolinensis</name>
    <dbReference type="NCBI Taxonomy" id="553814"/>
    <lineage>
        <taxon>Bacteria</taxon>
        <taxon>Pseudomonadati</taxon>
        <taxon>Pseudomonadota</taxon>
        <taxon>Betaproteobacteria</taxon>
        <taxon>Burkholderiales</taxon>
        <taxon>Comamonadaceae</taxon>
        <taxon>Acidovorax</taxon>
    </lineage>
</organism>
<evidence type="ECO:0000256" key="1">
    <source>
        <dbReference type="SAM" id="MobiDB-lite"/>
    </source>
</evidence>
<dbReference type="RefSeq" id="WP_094098146.1">
    <property type="nucleotide sequence ID" value="NZ_CP021361.1"/>
</dbReference>
<reference evidence="2 3" key="1">
    <citation type="submission" date="2017-05" db="EMBL/GenBank/DDBJ databases">
        <title>Polyphasic characterization of four soil-derived phenanthrene-degrading Acidovorax strains and proposal of Acidovorax phenanthrenivorans sp. nov.</title>
        <authorList>
            <person name="Singleton D.R."/>
            <person name="Lee J."/>
            <person name="Dickey A.N."/>
            <person name="Stroud A."/>
            <person name="Scholl E.H."/>
            <person name="Wright F.A."/>
            <person name="Aitken M.D."/>
        </authorList>
    </citation>
    <scope>NUCLEOTIDE SEQUENCE [LARGE SCALE GENOMIC DNA]</scope>
    <source>
        <strain evidence="2">NA3</strain>
    </source>
</reference>
<sequence length="157" mass="16960">MNLQEMSTKDLLVLHNQIADKAAGPKTFATRGKLLDRIESIAKAKNIDVASFGQSQAAEVTEPRAQPQADVTEATEAPTETEKKPSGKGIGRLARELLMDPAGYPHAVIAEMVKAQIEGAQASAKSVRWYAHDMRKKGTAVPDRQRVDGDSHQSAVD</sequence>
<name>A0A240U2Y9_9BURK</name>
<keyword evidence="3" id="KW-1185">Reference proteome</keyword>
<dbReference type="KEGG" id="acin:CBP34_12010"/>
<dbReference type="EMBL" id="CP021361">
    <property type="protein sequence ID" value="ART52229.1"/>
    <property type="molecule type" value="Genomic_DNA"/>
</dbReference>
<feature type="region of interest" description="Disordered" evidence="1">
    <location>
        <begin position="135"/>
        <end position="157"/>
    </location>
</feature>
<feature type="region of interest" description="Disordered" evidence="1">
    <location>
        <begin position="54"/>
        <end position="90"/>
    </location>
</feature>
<dbReference type="Proteomes" id="UP000194432">
    <property type="component" value="Chromosome 1"/>
</dbReference>
<accession>A0A240U2Y9</accession>
<evidence type="ECO:0000313" key="3">
    <source>
        <dbReference type="Proteomes" id="UP000194432"/>
    </source>
</evidence>
<protein>
    <submittedName>
        <fullName evidence="2">Uncharacterized protein</fullName>
    </submittedName>
</protein>
<proteinExistence type="predicted"/>
<dbReference type="AlphaFoldDB" id="A0A240U2Y9"/>
<evidence type="ECO:0000313" key="2">
    <source>
        <dbReference type="EMBL" id="ART52229.1"/>
    </source>
</evidence>
<gene>
    <name evidence="2" type="ORF">CBP34_12010</name>
</gene>